<gene>
    <name evidence="2" type="ORF">QE152_g4274</name>
</gene>
<dbReference type="Proteomes" id="UP001458880">
    <property type="component" value="Unassembled WGS sequence"/>
</dbReference>
<feature type="region of interest" description="Disordered" evidence="1">
    <location>
        <begin position="1"/>
        <end position="50"/>
    </location>
</feature>
<feature type="region of interest" description="Disordered" evidence="1">
    <location>
        <begin position="66"/>
        <end position="88"/>
    </location>
</feature>
<evidence type="ECO:0000313" key="2">
    <source>
        <dbReference type="EMBL" id="KAK9752388.1"/>
    </source>
</evidence>
<feature type="compositionally biased region" description="Basic and acidic residues" evidence="1">
    <location>
        <begin position="76"/>
        <end position="87"/>
    </location>
</feature>
<keyword evidence="3" id="KW-1185">Reference proteome</keyword>
<evidence type="ECO:0000256" key="1">
    <source>
        <dbReference type="SAM" id="MobiDB-lite"/>
    </source>
</evidence>
<reference evidence="2 3" key="1">
    <citation type="journal article" date="2024" name="BMC Genomics">
        <title>De novo assembly and annotation of Popillia japonica's genome with initial clues to its potential as an invasive pest.</title>
        <authorList>
            <person name="Cucini C."/>
            <person name="Boschi S."/>
            <person name="Funari R."/>
            <person name="Cardaioli E."/>
            <person name="Iannotti N."/>
            <person name="Marturano G."/>
            <person name="Paoli F."/>
            <person name="Bruttini M."/>
            <person name="Carapelli A."/>
            <person name="Frati F."/>
            <person name="Nardi F."/>
        </authorList>
    </citation>
    <scope>NUCLEOTIDE SEQUENCE [LARGE SCALE GENOMIC DNA]</scope>
    <source>
        <strain evidence="2">DMR45628</strain>
    </source>
</reference>
<proteinExistence type="predicted"/>
<dbReference type="AlphaFoldDB" id="A0AAW1MX06"/>
<protein>
    <submittedName>
        <fullName evidence="2">Uncharacterized protein</fullName>
    </submittedName>
</protein>
<organism evidence="2 3">
    <name type="scientific">Popillia japonica</name>
    <name type="common">Japanese beetle</name>
    <dbReference type="NCBI Taxonomy" id="7064"/>
    <lineage>
        <taxon>Eukaryota</taxon>
        <taxon>Metazoa</taxon>
        <taxon>Ecdysozoa</taxon>
        <taxon>Arthropoda</taxon>
        <taxon>Hexapoda</taxon>
        <taxon>Insecta</taxon>
        <taxon>Pterygota</taxon>
        <taxon>Neoptera</taxon>
        <taxon>Endopterygota</taxon>
        <taxon>Coleoptera</taxon>
        <taxon>Polyphaga</taxon>
        <taxon>Scarabaeiformia</taxon>
        <taxon>Scarabaeidae</taxon>
        <taxon>Rutelinae</taxon>
        <taxon>Popillia</taxon>
    </lineage>
</organism>
<dbReference type="EMBL" id="JASPKY010000021">
    <property type="protein sequence ID" value="KAK9752388.1"/>
    <property type="molecule type" value="Genomic_DNA"/>
</dbReference>
<comment type="caution">
    <text evidence="2">The sequence shown here is derived from an EMBL/GenBank/DDBJ whole genome shotgun (WGS) entry which is preliminary data.</text>
</comment>
<sequence length="100" mass="11071">MEERDKYSQHPAITSRNASEAGIALVVTSEDSARPGRADPLISQEFHHNARRTQTTRLALFAVSENDGEATNSDSAMEHIDETDKKGNRASVYTSIRLLQ</sequence>
<name>A0AAW1MX06_POPJA</name>
<evidence type="ECO:0000313" key="3">
    <source>
        <dbReference type="Proteomes" id="UP001458880"/>
    </source>
</evidence>
<accession>A0AAW1MX06</accession>